<name>A0A0A8ZQB1_ARUDO</name>
<accession>A0A0A8ZQB1</accession>
<keyword evidence="1" id="KW-0472">Membrane</keyword>
<organism evidence="2">
    <name type="scientific">Arundo donax</name>
    <name type="common">Giant reed</name>
    <name type="synonym">Donax arundinaceus</name>
    <dbReference type="NCBI Taxonomy" id="35708"/>
    <lineage>
        <taxon>Eukaryota</taxon>
        <taxon>Viridiplantae</taxon>
        <taxon>Streptophyta</taxon>
        <taxon>Embryophyta</taxon>
        <taxon>Tracheophyta</taxon>
        <taxon>Spermatophyta</taxon>
        <taxon>Magnoliopsida</taxon>
        <taxon>Liliopsida</taxon>
        <taxon>Poales</taxon>
        <taxon>Poaceae</taxon>
        <taxon>PACMAD clade</taxon>
        <taxon>Arundinoideae</taxon>
        <taxon>Arundineae</taxon>
        <taxon>Arundo</taxon>
    </lineage>
</organism>
<feature type="transmembrane region" description="Helical" evidence="1">
    <location>
        <begin position="6"/>
        <end position="27"/>
    </location>
</feature>
<keyword evidence="1" id="KW-1133">Transmembrane helix</keyword>
<dbReference type="EMBL" id="GBRH01256914">
    <property type="protein sequence ID" value="JAD40981.1"/>
    <property type="molecule type" value="Transcribed_RNA"/>
</dbReference>
<reference evidence="2" key="1">
    <citation type="submission" date="2014-09" db="EMBL/GenBank/DDBJ databases">
        <authorList>
            <person name="Magalhaes I.L.F."/>
            <person name="Oliveira U."/>
            <person name="Santos F.R."/>
            <person name="Vidigal T.H.D.A."/>
            <person name="Brescovit A.D."/>
            <person name="Santos A.J."/>
        </authorList>
    </citation>
    <scope>NUCLEOTIDE SEQUENCE</scope>
    <source>
        <tissue evidence="2">Shoot tissue taken approximately 20 cm above the soil surface</tissue>
    </source>
</reference>
<evidence type="ECO:0000256" key="1">
    <source>
        <dbReference type="SAM" id="Phobius"/>
    </source>
</evidence>
<reference evidence="2" key="2">
    <citation type="journal article" date="2015" name="Data Brief">
        <title>Shoot transcriptome of the giant reed, Arundo donax.</title>
        <authorList>
            <person name="Barrero R.A."/>
            <person name="Guerrero F.D."/>
            <person name="Moolhuijzen P."/>
            <person name="Goolsby J.A."/>
            <person name="Tidwell J."/>
            <person name="Bellgard S.E."/>
            <person name="Bellgard M.I."/>
        </authorList>
    </citation>
    <scope>NUCLEOTIDE SEQUENCE</scope>
    <source>
        <tissue evidence="2">Shoot tissue taken approximately 20 cm above the soil surface</tissue>
    </source>
</reference>
<sequence length="42" mass="4555">MDGISVNAFQLTVVLSGLCLLNIVSILDTRAYCPVEPYILSI</sequence>
<proteinExistence type="predicted"/>
<keyword evidence="1" id="KW-0812">Transmembrane</keyword>
<protein>
    <submittedName>
        <fullName evidence="2">Uncharacterized protein</fullName>
    </submittedName>
</protein>
<dbReference type="AlphaFoldDB" id="A0A0A8ZQB1"/>
<evidence type="ECO:0000313" key="2">
    <source>
        <dbReference type="EMBL" id="JAD40981.1"/>
    </source>
</evidence>